<gene>
    <name evidence="1" type="ORF">JCM16776_0027</name>
</gene>
<dbReference type="NCBIfam" id="TIGR02646">
    <property type="entry name" value="retron system putative HNH endonuclease"/>
    <property type="match status" value="1"/>
</dbReference>
<dbReference type="InterPro" id="IPR013467">
    <property type="entry name" value="HNH78-like"/>
</dbReference>
<accession>A0A510JKZ3</accession>
<dbReference type="OrthoDB" id="8617719at2"/>
<evidence type="ECO:0000313" key="2">
    <source>
        <dbReference type="Proteomes" id="UP000322617"/>
    </source>
</evidence>
<organism evidence="1 2">
    <name type="scientific">Leptotrichia shahii</name>
    <dbReference type="NCBI Taxonomy" id="157691"/>
    <lineage>
        <taxon>Bacteria</taxon>
        <taxon>Fusobacteriati</taxon>
        <taxon>Fusobacteriota</taxon>
        <taxon>Fusobacteriia</taxon>
        <taxon>Fusobacteriales</taxon>
        <taxon>Leptotrichiaceae</taxon>
        <taxon>Leptotrichia</taxon>
    </lineage>
</organism>
<dbReference type="KEGG" id="lsz:JCM16776_0027"/>
<name>A0A510JKZ3_9FUSO</name>
<dbReference type="CDD" id="cd00085">
    <property type="entry name" value="HNHc"/>
    <property type="match status" value="1"/>
</dbReference>
<dbReference type="RefSeq" id="WP_018451414.1">
    <property type="nucleotide sequence ID" value="NZ_AP019827.1"/>
</dbReference>
<reference evidence="1 2" key="1">
    <citation type="submission" date="2019-07" db="EMBL/GenBank/DDBJ databases">
        <title>Complete Genome Sequence of Leptotrichia shahii Strain JCM 16776.</title>
        <authorList>
            <person name="Watanabe S."/>
            <person name="Cui L."/>
        </authorList>
    </citation>
    <scope>NUCLEOTIDE SEQUENCE [LARGE SCALE GENOMIC DNA]</scope>
    <source>
        <strain evidence="1 2">JCM16776</strain>
    </source>
</reference>
<proteinExistence type="predicted"/>
<sequence>MLKIDKNDEPKFFAEFKKKSNPKSWKDFDFKIKGKLKEYMLENEQKIDENYFCPYCERQISVEKSQIEHIKPKDKFPKLFHNYSNFLTGCLENQTCGSTKGNKWDDNFVNPVEYNPRDYFEYSISTGEIIPKYENGIEYEMAMKTIEILNLNQKKLCESRKSFIYQNSSRKEGKIVINIENLKYITKFPTLKEFLLKNLKSETKK</sequence>
<dbReference type="Gene3D" id="1.10.30.50">
    <property type="match status" value="1"/>
</dbReference>
<dbReference type="STRING" id="1122172.GCA_000373045_01800"/>
<evidence type="ECO:0000313" key="1">
    <source>
        <dbReference type="EMBL" id="BBM39836.1"/>
    </source>
</evidence>
<keyword evidence="2" id="KW-1185">Reference proteome</keyword>
<dbReference type="EMBL" id="AP019827">
    <property type="protein sequence ID" value="BBM39836.1"/>
    <property type="molecule type" value="Genomic_DNA"/>
</dbReference>
<dbReference type="Proteomes" id="UP000322617">
    <property type="component" value="Chromosome"/>
</dbReference>
<dbReference type="AlphaFoldDB" id="A0A510JKZ3"/>
<protein>
    <recommendedName>
        <fullName evidence="3">TIGR02646 family protein</fullName>
    </recommendedName>
</protein>
<evidence type="ECO:0008006" key="3">
    <source>
        <dbReference type="Google" id="ProtNLM"/>
    </source>
</evidence>
<dbReference type="InterPro" id="IPR003615">
    <property type="entry name" value="HNH_nuc"/>
</dbReference>